<feature type="non-terminal residue" evidence="1">
    <location>
        <position position="34"/>
    </location>
</feature>
<dbReference type="EMBL" id="UINC01021946">
    <property type="protein sequence ID" value="SVA90570.1"/>
    <property type="molecule type" value="Genomic_DNA"/>
</dbReference>
<reference evidence="1" key="1">
    <citation type="submission" date="2018-05" db="EMBL/GenBank/DDBJ databases">
        <authorList>
            <person name="Lanie J.A."/>
            <person name="Ng W.-L."/>
            <person name="Kazmierczak K.M."/>
            <person name="Andrzejewski T.M."/>
            <person name="Davidsen T.M."/>
            <person name="Wayne K.J."/>
            <person name="Tettelin H."/>
            <person name="Glass J.I."/>
            <person name="Rusch D."/>
            <person name="Podicherti R."/>
            <person name="Tsui H.-C.T."/>
            <person name="Winkler M.E."/>
        </authorList>
    </citation>
    <scope>NUCLEOTIDE SEQUENCE</scope>
</reference>
<proteinExistence type="predicted"/>
<organism evidence="1">
    <name type="scientific">marine metagenome</name>
    <dbReference type="NCBI Taxonomy" id="408172"/>
    <lineage>
        <taxon>unclassified sequences</taxon>
        <taxon>metagenomes</taxon>
        <taxon>ecological metagenomes</taxon>
    </lineage>
</organism>
<gene>
    <name evidence="1" type="ORF">METZ01_LOCUS143424</name>
</gene>
<name>A0A381ZMU2_9ZZZZ</name>
<dbReference type="AlphaFoldDB" id="A0A381ZMU2"/>
<sequence length="34" mass="3682">MSDKNIDNDFDVGSVIRGRFKLEKVLGVGGMGKV</sequence>
<evidence type="ECO:0000313" key="1">
    <source>
        <dbReference type="EMBL" id="SVA90570.1"/>
    </source>
</evidence>
<protein>
    <submittedName>
        <fullName evidence="1">Uncharacterized protein</fullName>
    </submittedName>
</protein>
<accession>A0A381ZMU2</accession>